<sequence>MRTILRLVRWFGKVLDRDGLGWSTMFGSVAAAFILGGMLGCLETRVLEIEYDIKLNAFRREAIRRGEMEAWRTPDGEYVYRWKESLEKRR</sequence>
<feature type="transmembrane region" description="Helical" evidence="1">
    <location>
        <begin position="20"/>
        <end position="42"/>
    </location>
</feature>
<keyword evidence="1" id="KW-0472">Membrane</keyword>
<keyword evidence="1" id="KW-1133">Transmembrane helix</keyword>
<evidence type="ECO:0000256" key="1">
    <source>
        <dbReference type="SAM" id="Phobius"/>
    </source>
</evidence>
<name>A0A0F9STR4_9ZZZZ</name>
<protein>
    <submittedName>
        <fullName evidence="2">Uncharacterized protein</fullName>
    </submittedName>
</protein>
<evidence type="ECO:0000313" key="2">
    <source>
        <dbReference type="EMBL" id="KKN40321.1"/>
    </source>
</evidence>
<gene>
    <name evidence="2" type="ORF">LCGC14_0734780</name>
</gene>
<comment type="caution">
    <text evidence="2">The sequence shown here is derived from an EMBL/GenBank/DDBJ whole genome shotgun (WGS) entry which is preliminary data.</text>
</comment>
<dbReference type="AlphaFoldDB" id="A0A0F9STR4"/>
<proteinExistence type="predicted"/>
<dbReference type="EMBL" id="LAZR01001712">
    <property type="protein sequence ID" value="KKN40321.1"/>
    <property type="molecule type" value="Genomic_DNA"/>
</dbReference>
<accession>A0A0F9STR4</accession>
<reference evidence="2" key="1">
    <citation type="journal article" date="2015" name="Nature">
        <title>Complex archaea that bridge the gap between prokaryotes and eukaryotes.</title>
        <authorList>
            <person name="Spang A."/>
            <person name="Saw J.H."/>
            <person name="Jorgensen S.L."/>
            <person name="Zaremba-Niedzwiedzka K."/>
            <person name="Martijn J."/>
            <person name="Lind A.E."/>
            <person name="van Eijk R."/>
            <person name="Schleper C."/>
            <person name="Guy L."/>
            <person name="Ettema T.J."/>
        </authorList>
    </citation>
    <scope>NUCLEOTIDE SEQUENCE</scope>
</reference>
<organism evidence="2">
    <name type="scientific">marine sediment metagenome</name>
    <dbReference type="NCBI Taxonomy" id="412755"/>
    <lineage>
        <taxon>unclassified sequences</taxon>
        <taxon>metagenomes</taxon>
        <taxon>ecological metagenomes</taxon>
    </lineage>
</organism>
<keyword evidence="1" id="KW-0812">Transmembrane</keyword>